<dbReference type="Proteomes" id="UP000494260">
    <property type="component" value="Unassembled WGS sequence"/>
</dbReference>
<feature type="signal peptide" evidence="1">
    <location>
        <begin position="1"/>
        <end position="20"/>
    </location>
</feature>
<organism evidence="2 3">
    <name type="scientific">Burkholderia lata (strain ATCC 17760 / DSM 23089 / LMG 22485 / NCIMB 9086 / R18194 / 383)</name>
    <dbReference type="NCBI Taxonomy" id="482957"/>
    <lineage>
        <taxon>Bacteria</taxon>
        <taxon>Pseudomonadati</taxon>
        <taxon>Pseudomonadota</taxon>
        <taxon>Betaproteobacteria</taxon>
        <taxon>Burkholderiales</taxon>
        <taxon>Burkholderiaceae</taxon>
        <taxon>Burkholderia</taxon>
        <taxon>Burkholderia cepacia complex</taxon>
    </lineage>
</organism>
<evidence type="ECO:0008006" key="4">
    <source>
        <dbReference type="Google" id="ProtNLM"/>
    </source>
</evidence>
<gene>
    <name evidence="2" type="ORF">BLA18109_02863</name>
</gene>
<dbReference type="RefSeq" id="WP_254609449.1">
    <property type="nucleotide sequence ID" value="NZ_CABVQH010000008.1"/>
</dbReference>
<evidence type="ECO:0000313" key="2">
    <source>
        <dbReference type="EMBL" id="VWC75527.1"/>
    </source>
</evidence>
<evidence type="ECO:0000313" key="3">
    <source>
        <dbReference type="Proteomes" id="UP000494260"/>
    </source>
</evidence>
<feature type="chain" id="PRO_5027017389" description="Lipoprotein" evidence="1">
    <location>
        <begin position="21"/>
        <end position="361"/>
    </location>
</feature>
<dbReference type="PROSITE" id="PS51257">
    <property type="entry name" value="PROKAR_LIPOPROTEIN"/>
    <property type="match status" value="1"/>
</dbReference>
<accession>A0A6P2UXJ7</accession>
<protein>
    <recommendedName>
        <fullName evidence="4">Lipoprotein</fullName>
    </recommendedName>
</protein>
<dbReference type="AlphaFoldDB" id="A0A6P2UXJ7"/>
<reference evidence="2 3" key="1">
    <citation type="submission" date="2019-09" db="EMBL/GenBank/DDBJ databases">
        <authorList>
            <person name="Depoorter E."/>
        </authorList>
    </citation>
    <scope>NUCLEOTIDE SEQUENCE [LARGE SCALE GENOMIC DNA]</scope>
    <source>
        <strain evidence="2">R-18109</strain>
    </source>
</reference>
<sequence>MKQHLGYAAACACGLSLLLAACGGDDSSGPSGGSTGSPSSSTPAASLSADQTTYQSFALAPNLSYRTSIDLPASGVPATGTNYFIAGSSSLAASPSTGTQKTTTSAPTSIGSTLSITTASTAPTRYLVAGKIVVDSGPQFITNISYQGSGVRADTLAADGATTVQSTLRTNFSVVPLTGTVVGAPTDFAQWFNSLYYNPKLLTGTATWSSGAAYLKYTETEIGDVYQVADNKTLTTGTSPDPIATGTTIAALMAAGGIQSSSDQTTYTLSNGAMTQVGGVTTYVANALRPNRTTPMYHTYYEINGNVYTGNLIKDGTVIGGNPYPVAASGTTSGYTTNYTENFQVRVNAAAINSLQAAVTF</sequence>
<name>A0A6P2UXJ7_BURL3</name>
<evidence type="ECO:0000256" key="1">
    <source>
        <dbReference type="SAM" id="SignalP"/>
    </source>
</evidence>
<dbReference type="EMBL" id="CABVQH010000008">
    <property type="protein sequence ID" value="VWC75527.1"/>
    <property type="molecule type" value="Genomic_DNA"/>
</dbReference>
<proteinExistence type="predicted"/>
<keyword evidence="1" id="KW-0732">Signal</keyword>